<evidence type="ECO:0000313" key="3">
    <source>
        <dbReference type="EMBL" id="EUC57508.1"/>
    </source>
</evidence>
<dbReference type="InterPro" id="IPR012312">
    <property type="entry name" value="Hemerythrin-like"/>
</dbReference>
<dbReference type="Pfam" id="PF01814">
    <property type="entry name" value="Hemerythrin"/>
    <property type="match status" value="1"/>
</dbReference>
<feature type="domain" description="Hemerythrin-like" evidence="2">
    <location>
        <begin position="59"/>
        <end position="175"/>
    </location>
</feature>
<dbReference type="InterPro" id="IPR053206">
    <property type="entry name" value="Dimeric_xanthone_biosynth"/>
</dbReference>
<dbReference type="CDD" id="cd12108">
    <property type="entry name" value="Hr-like"/>
    <property type="match status" value="1"/>
</dbReference>
<dbReference type="Gene3D" id="1.20.120.520">
    <property type="entry name" value="nmb1532 protein domain like"/>
    <property type="match status" value="1"/>
</dbReference>
<sequence length="276" mass="32165">MKTLRHVRAKRPRRKTSMRQSSLTRSTMAAVSYPYPLIPTPPGDWQKNLHEMHAIRMAALHNIIIRSFNAIIYHAPNVTESDVPSFIKFCRAVADVVHEHHQTEEEVIFPCFEEKLGKGAMDANVNQHHDFMPQFDEWNEHCKKILSKEETYEHTKFVAMLRKSTDLLSAHLVDEIPTLEASIIKEHFTDAELRELEVRVAKKIQECISVWIMPILFVCGDLSYNSWFPDEIPTPVLFFARHVAMRIGGDMWKWGQSDRYCRLKDEFKPMYTAVTP</sequence>
<accession>X8J5C4</accession>
<name>X8J5C4_9AGAM</name>
<proteinExistence type="predicted"/>
<dbReference type="PANTHER" id="PTHR38048">
    <property type="entry name" value="EXPRESSED PROTEIN"/>
    <property type="match status" value="1"/>
</dbReference>
<gene>
    <name evidence="3" type="ORF">RSOL_223980</name>
</gene>
<dbReference type="AlphaFoldDB" id="X8J5C4"/>
<feature type="compositionally biased region" description="Basic residues" evidence="1">
    <location>
        <begin position="1"/>
        <end position="17"/>
    </location>
</feature>
<evidence type="ECO:0000256" key="1">
    <source>
        <dbReference type="SAM" id="MobiDB-lite"/>
    </source>
</evidence>
<dbReference type="EMBL" id="JATN01000322">
    <property type="protein sequence ID" value="EUC57508.1"/>
    <property type="molecule type" value="Genomic_DNA"/>
</dbReference>
<feature type="region of interest" description="Disordered" evidence="1">
    <location>
        <begin position="1"/>
        <end position="23"/>
    </location>
</feature>
<comment type="caution">
    <text evidence="3">The sequence shown here is derived from an EMBL/GenBank/DDBJ whole genome shotgun (WGS) entry which is preliminary data.</text>
</comment>
<dbReference type="Proteomes" id="UP000030108">
    <property type="component" value="Unassembled WGS sequence"/>
</dbReference>
<dbReference type="PANTHER" id="PTHR38048:SF2">
    <property type="entry name" value="HEMERYTHRIN-LIKE DOMAIN-CONTAINING PROTEIN"/>
    <property type="match status" value="1"/>
</dbReference>
<evidence type="ECO:0000313" key="4">
    <source>
        <dbReference type="Proteomes" id="UP000030108"/>
    </source>
</evidence>
<reference evidence="4" key="1">
    <citation type="journal article" date="2014" name="Genome Announc.">
        <title>Draft genome sequence of the plant-pathogenic soil fungus Rhizoctonia solani anastomosis group 3 strain Rhs1AP.</title>
        <authorList>
            <person name="Cubeta M.A."/>
            <person name="Thomas E."/>
            <person name="Dean R.A."/>
            <person name="Jabaji S."/>
            <person name="Neate S.M."/>
            <person name="Tavantzis S."/>
            <person name="Toda T."/>
            <person name="Vilgalys R."/>
            <person name="Bharathan N."/>
            <person name="Fedorova-Abrams N."/>
            <person name="Pakala S.B."/>
            <person name="Pakala S.M."/>
            <person name="Zafar N."/>
            <person name="Joardar V."/>
            <person name="Losada L."/>
            <person name="Nierman W.C."/>
        </authorList>
    </citation>
    <scope>NUCLEOTIDE SEQUENCE [LARGE SCALE GENOMIC DNA]</scope>
    <source>
        <strain evidence="4">AG-3</strain>
    </source>
</reference>
<evidence type="ECO:0000259" key="2">
    <source>
        <dbReference type="Pfam" id="PF01814"/>
    </source>
</evidence>
<organism evidence="3 4">
    <name type="scientific">Rhizoctonia solani AG-3 Rhs1AP</name>
    <dbReference type="NCBI Taxonomy" id="1086054"/>
    <lineage>
        <taxon>Eukaryota</taxon>
        <taxon>Fungi</taxon>
        <taxon>Dikarya</taxon>
        <taxon>Basidiomycota</taxon>
        <taxon>Agaricomycotina</taxon>
        <taxon>Agaricomycetes</taxon>
        <taxon>Cantharellales</taxon>
        <taxon>Ceratobasidiaceae</taxon>
        <taxon>Rhizoctonia</taxon>
    </lineage>
</organism>
<protein>
    <submittedName>
        <fullName evidence="3">Hemerythrin HHE cation-binding domain protein</fullName>
    </submittedName>
</protein>
<dbReference type="OrthoDB" id="58416at2759"/>